<sequence>MIAERLEKVRTDNGYSNKKDFTDALGITDQSYRNYMKGDRVIPTDVLVKIKQLFGVSIDWLLDGDESTETTKHVSIKQFDVALSAGTGNLPAEFELQVGERPFDIEWLNSRGLQPENLSLVNVQGDSMEPMFKDRDVVMVDHSRTHLNANFPFAIYHEGSLYIKFVQKKENTLTLHSVNTLYPPIHIDLEKEECRVLGSVVWQARSWL</sequence>
<accession>A0A0F4NKC0</accession>
<keyword evidence="2" id="KW-0238">DNA-binding</keyword>
<comment type="caution">
    <text evidence="5">The sequence shown here is derived from an EMBL/GenBank/DDBJ whole genome shotgun (WGS) entry which is preliminary data.</text>
</comment>
<keyword evidence="6" id="KW-1185">Reference proteome</keyword>
<keyword evidence="3" id="KW-0804">Transcription</keyword>
<dbReference type="EMBL" id="JXXV01000016">
    <property type="protein sequence ID" value="KJY83304.1"/>
    <property type="molecule type" value="Genomic_DNA"/>
</dbReference>
<dbReference type="Pfam" id="PF00717">
    <property type="entry name" value="Peptidase_S24"/>
    <property type="match status" value="1"/>
</dbReference>
<dbReference type="Proteomes" id="UP000033673">
    <property type="component" value="Unassembled WGS sequence"/>
</dbReference>
<dbReference type="InterPro" id="IPR015927">
    <property type="entry name" value="Peptidase_S24_S26A/B/C"/>
</dbReference>
<dbReference type="SUPFAM" id="SSF47413">
    <property type="entry name" value="lambda repressor-like DNA-binding domains"/>
    <property type="match status" value="1"/>
</dbReference>
<gene>
    <name evidence="5" type="ORF">TW81_09930</name>
</gene>
<dbReference type="OrthoDB" id="5959816at2"/>
<keyword evidence="1" id="KW-0805">Transcription regulation</keyword>
<dbReference type="Gene3D" id="2.10.109.10">
    <property type="entry name" value="Umud Fragment, subunit A"/>
    <property type="match status" value="1"/>
</dbReference>
<evidence type="ECO:0000256" key="2">
    <source>
        <dbReference type="ARBA" id="ARBA00023125"/>
    </source>
</evidence>
<reference evidence="5 6" key="1">
    <citation type="journal article" date="2015" name="BMC Genomics">
        <title>Genome mining reveals unlocked bioactive potential of marine Gram-negative bacteria.</title>
        <authorList>
            <person name="Machado H."/>
            <person name="Sonnenschein E.C."/>
            <person name="Melchiorsen J."/>
            <person name="Gram L."/>
        </authorList>
    </citation>
    <scope>NUCLEOTIDE SEQUENCE [LARGE SCALE GENOMIC DNA]</scope>
    <source>
        <strain evidence="5 6">S2757</strain>
    </source>
</reference>
<dbReference type="InterPro" id="IPR036286">
    <property type="entry name" value="LexA/Signal_pep-like_sf"/>
</dbReference>
<protein>
    <recommendedName>
        <fullName evidence="4">HTH cro/C1-type domain-containing protein</fullName>
    </recommendedName>
</protein>
<evidence type="ECO:0000259" key="4">
    <source>
        <dbReference type="PROSITE" id="PS50943"/>
    </source>
</evidence>
<dbReference type="STRING" id="579748.TW81_09930"/>
<dbReference type="PROSITE" id="PS50943">
    <property type="entry name" value="HTH_CROC1"/>
    <property type="match status" value="1"/>
</dbReference>
<dbReference type="InterPro" id="IPR010982">
    <property type="entry name" value="Lambda_DNA-bd_dom_sf"/>
</dbReference>
<dbReference type="CDD" id="cd00093">
    <property type="entry name" value="HTH_XRE"/>
    <property type="match status" value="1"/>
</dbReference>
<evidence type="ECO:0000256" key="1">
    <source>
        <dbReference type="ARBA" id="ARBA00023015"/>
    </source>
</evidence>
<dbReference type="AlphaFoldDB" id="A0A0F4NKC0"/>
<evidence type="ECO:0000313" key="6">
    <source>
        <dbReference type="Proteomes" id="UP000033673"/>
    </source>
</evidence>
<evidence type="ECO:0000313" key="5">
    <source>
        <dbReference type="EMBL" id="KJY83304.1"/>
    </source>
</evidence>
<dbReference type="CDD" id="cd06529">
    <property type="entry name" value="S24_LexA-like"/>
    <property type="match status" value="1"/>
</dbReference>
<name>A0A0F4NKC0_9VIBR</name>
<dbReference type="Pfam" id="PF12844">
    <property type="entry name" value="HTH_19"/>
    <property type="match status" value="1"/>
</dbReference>
<proteinExistence type="predicted"/>
<evidence type="ECO:0000256" key="3">
    <source>
        <dbReference type="ARBA" id="ARBA00023163"/>
    </source>
</evidence>
<dbReference type="PANTHER" id="PTHR40661">
    <property type="match status" value="1"/>
</dbReference>
<dbReference type="SUPFAM" id="SSF51306">
    <property type="entry name" value="LexA/Signal peptidase"/>
    <property type="match status" value="1"/>
</dbReference>
<dbReference type="RefSeq" id="WP_045955541.1">
    <property type="nucleotide sequence ID" value="NZ_JXXV01000016.1"/>
</dbReference>
<dbReference type="Gene3D" id="1.10.260.40">
    <property type="entry name" value="lambda repressor-like DNA-binding domains"/>
    <property type="match status" value="1"/>
</dbReference>
<dbReference type="InterPro" id="IPR039418">
    <property type="entry name" value="LexA-like"/>
</dbReference>
<organism evidence="5 6">
    <name type="scientific">Vibrio galatheae</name>
    <dbReference type="NCBI Taxonomy" id="579748"/>
    <lineage>
        <taxon>Bacteria</taxon>
        <taxon>Pseudomonadati</taxon>
        <taxon>Pseudomonadota</taxon>
        <taxon>Gammaproteobacteria</taxon>
        <taxon>Vibrionales</taxon>
        <taxon>Vibrionaceae</taxon>
        <taxon>Vibrio</taxon>
    </lineage>
</organism>
<dbReference type="GO" id="GO:0003677">
    <property type="term" value="F:DNA binding"/>
    <property type="evidence" value="ECO:0007669"/>
    <property type="project" value="UniProtKB-KW"/>
</dbReference>
<feature type="domain" description="HTH cro/C1-type" evidence="4">
    <location>
        <begin position="23"/>
        <end position="61"/>
    </location>
</feature>
<dbReference type="InterPro" id="IPR001387">
    <property type="entry name" value="Cro/C1-type_HTH"/>
</dbReference>
<dbReference type="PATRIC" id="fig|579748.3.peg.2041"/>
<dbReference type="PANTHER" id="PTHR40661:SF3">
    <property type="entry name" value="FELS-1 PROPHAGE TRANSCRIPTIONAL REGULATOR"/>
    <property type="match status" value="1"/>
</dbReference>
<dbReference type="SMART" id="SM00530">
    <property type="entry name" value="HTH_XRE"/>
    <property type="match status" value="1"/>
</dbReference>